<dbReference type="InterPro" id="IPR001584">
    <property type="entry name" value="Integrase_cat-core"/>
</dbReference>
<dbReference type="SUPFAM" id="SSF53098">
    <property type="entry name" value="Ribonuclease H-like"/>
    <property type="match status" value="1"/>
</dbReference>
<feature type="compositionally biased region" description="Polar residues" evidence="1">
    <location>
        <begin position="659"/>
        <end position="674"/>
    </location>
</feature>
<proteinExistence type="predicted"/>
<evidence type="ECO:0000256" key="1">
    <source>
        <dbReference type="SAM" id="MobiDB-lite"/>
    </source>
</evidence>
<accession>A0A1M6W9M0</accession>
<dbReference type="Proteomes" id="UP000183997">
    <property type="component" value="Unassembled WGS sequence"/>
</dbReference>
<protein>
    <recommendedName>
        <fullName evidence="2">Integrase catalytic domain-containing protein</fullName>
    </recommendedName>
</protein>
<organism evidence="4 6">
    <name type="scientific">Desulforamulus aeronauticus DSM 10349</name>
    <dbReference type="NCBI Taxonomy" id="1121421"/>
    <lineage>
        <taxon>Bacteria</taxon>
        <taxon>Bacillati</taxon>
        <taxon>Bacillota</taxon>
        <taxon>Clostridia</taxon>
        <taxon>Eubacteriales</taxon>
        <taxon>Peptococcaceae</taxon>
        <taxon>Desulforamulus</taxon>
    </lineage>
</organism>
<dbReference type="STRING" id="1121421.SAMN02745123_02817"/>
<dbReference type="Gene3D" id="3.30.420.10">
    <property type="entry name" value="Ribonuclease H-like superfamily/Ribonuclease H"/>
    <property type="match status" value="1"/>
</dbReference>
<keyword evidence="6" id="KW-1185">Reference proteome</keyword>
<reference evidence="4" key="1">
    <citation type="submission" date="2016-11" db="EMBL/GenBank/DDBJ databases">
        <authorList>
            <person name="Jaros S."/>
            <person name="Januszkiewicz K."/>
            <person name="Wedrychowicz H."/>
        </authorList>
    </citation>
    <scope>NUCLEOTIDE SEQUENCE [LARGE SCALE GENOMIC DNA]</scope>
    <source>
        <strain evidence="4">DSM 10349</strain>
    </source>
</reference>
<dbReference type="EMBL" id="FRAR01000038">
    <property type="protein sequence ID" value="SHL00170.1"/>
    <property type="molecule type" value="Genomic_DNA"/>
</dbReference>
<evidence type="ECO:0000259" key="2">
    <source>
        <dbReference type="PROSITE" id="PS50994"/>
    </source>
</evidence>
<dbReference type="GO" id="GO:0015074">
    <property type="term" value="P:DNA integration"/>
    <property type="evidence" value="ECO:0007669"/>
    <property type="project" value="InterPro"/>
</dbReference>
<feature type="region of interest" description="Disordered" evidence="1">
    <location>
        <begin position="630"/>
        <end position="674"/>
    </location>
</feature>
<reference evidence="6" key="2">
    <citation type="submission" date="2016-11" db="EMBL/GenBank/DDBJ databases">
        <authorList>
            <person name="Varghese N."/>
            <person name="Submissions S."/>
        </authorList>
    </citation>
    <scope>NUCLEOTIDE SEQUENCE [LARGE SCALE GENOMIC DNA]</scope>
    <source>
        <strain evidence="6">DSM 10349</strain>
    </source>
</reference>
<evidence type="ECO:0000313" key="6">
    <source>
        <dbReference type="Proteomes" id="UP000183997"/>
    </source>
</evidence>
<dbReference type="OrthoDB" id="8736397at2"/>
<dbReference type="InterPro" id="IPR012337">
    <property type="entry name" value="RNaseH-like_sf"/>
</dbReference>
<evidence type="ECO:0000313" key="4">
    <source>
        <dbReference type="EMBL" id="SHK90472.1"/>
    </source>
</evidence>
<dbReference type="EMBL" id="FRAR01000021">
    <property type="protein sequence ID" value="SHK70339.1"/>
    <property type="molecule type" value="Genomic_DNA"/>
</dbReference>
<gene>
    <name evidence="3" type="ORF">SAMN02745123_02817</name>
    <name evidence="4" type="ORF">SAMN02745123_03538</name>
    <name evidence="5" type="ORF">SAMN02745123_03872</name>
</gene>
<feature type="domain" description="Integrase catalytic" evidence="2">
    <location>
        <begin position="229"/>
        <end position="456"/>
    </location>
</feature>
<feature type="compositionally biased region" description="Basic and acidic residues" evidence="1">
    <location>
        <begin position="648"/>
        <end position="658"/>
    </location>
</feature>
<evidence type="ECO:0000313" key="5">
    <source>
        <dbReference type="EMBL" id="SHL00170.1"/>
    </source>
</evidence>
<sequence length="687" mass="79989">MPKPRVTSKALMSIDRIDTSVWKQVFPDSLPEKEREIYLNRKSAVDDYLQGKRKVEDIATIHGISRRWLSTLVNRCLMEHPDGDIWGYRALIPNTTVKERKSKDLSECKPHSKYGGLSGAFRNLLDSYPELEDYIKKEWLGIKKHKDPELLLENRISFKVMHRRFRDKCRALGIESHMYPFNTKKIAWSSLRTFCKLLEERHFATAAKSRYGERAGRLARNVPQEERYYVDRPYHRVEFDAHRIDYLMMVIFKLPNGDTQTQLLKRLWILTIIDTATRCILGKYISFHENYTSEDVLRCIQNAIVPWKKKELQIPGLTYNKDAGMPSDIKECAWGLWDEISYDNAKSNISQIVVDRLENYLYSSVIRGPVETPEFRSIQETFYRTLEESFGHRLPSTTGSSTSDIRRQNPEKMALQYKITHDELEELSDVVIANYNGEPHSELYWHSPLETLKQRLTPYESEEPRFEIRILPESERDNLRFFTMTDKRKVVGNIKQGRRPYINWKNARYTSSILADSPDLIGKTLSLEIDIDDVRRIRAYLPSGAELGELYAVGGWGRTKHSLKTRETIIQLYNEKQLHYLSNDDPIIIYQNFLREKSKKDRASANALVTLIRGAEESGDYDNIVHEDNLTPTNANNKSKKANTENNITKDEASERSNETNFNKIDNGDNNSVNTPKLRLLKKAIVF</sequence>
<dbReference type="RefSeq" id="WP_072915549.1">
    <property type="nucleotide sequence ID" value="NZ_FRAR01000021.1"/>
</dbReference>
<dbReference type="GO" id="GO:0003676">
    <property type="term" value="F:nucleic acid binding"/>
    <property type="evidence" value="ECO:0007669"/>
    <property type="project" value="InterPro"/>
</dbReference>
<name>A0A1M6W9M0_9FIRM</name>
<dbReference type="PROSITE" id="PS50994">
    <property type="entry name" value="INTEGRASE"/>
    <property type="match status" value="1"/>
</dbReference>
<dbReference type="InterPro" id="IPR036397">
    <property type="entry name" value="RNaseH_sf"/>
</dbReference>
<dbReference type="AlphaFoldDB" id="A0A1M6W9M0"/>
<dbReference type="EMBL" id="FRAR01000029">
    <property type="protein sequence ID" value="SHK90472.1"/>
    <property type="molecule type" value="Genomic_DNA"/>
</dbReference>
<evidence type="ECO:0000313" key="3">
    <source>
        <dbReference type="EMBL" id="SHK70339.1"/>
    </source>
</evidence>